<evidence type="ECO:0000256" key="6">
    <source>
        <dbReference type="ARBA" id="ARBA00022741"/>
    </source>
</evidence>
<dbReference type="SMART" id="SM00382">
    <property type="entry name" value="AAA"/>
    <property type="match status" value="1"/>
</dbReference>
<feature type="compositionally biased region" description="Polar residues" evidence="13">
    <location>
        <begin position="340"/>
        <end position="356"/>
    </location>
</feature>
<dbReference type="SMART" id="SM00292">
    <property type="entry name" value="BRCT"/>
    <property type="match status" value="1"/>
</dbReference>
<evidence type="ECO:0000256" key="9">
    <source>
        <dbReference type="ARBA" id="ARBA00023242"/>
    </source>
</evidence>
<dbReference type="Gene3D" id="1.10.8.60">
    <property type="match status" value="1"/>
</dbReference>
<dbReference type="InterPro" id="IPR036420">
    <property type="entry name" value="BRCT_dom_sf"/>
</dbReference>
<protein>
    <recommendedName>
        <fullName evidence="3 12">Replication factor C subunit 1</fullName>
    </recommendedName>
</protein>
<dbReference type="GO" id="GO:0006281">
    <property type="term" value="P:DNA repair"/>
    <property type="evidence" value="ECO:0007669"/>
    <property type="project" value="InterPro"/>
</dbReference>
<feature type="region of interest" description="Disordered" evidence="13">
    <location>
        <begin position="37"/>
        <end position="57"/>
    </location>
</feature>
<proteinExistence type="inferred from homology"/>
<dbReference type="SUPFAM" id="SSF48019">
    <property type="entry name" value="post-AAA+ oligomerization domain-like"/>
    <property type="match status" value="1"/>
</dbReference>
<dbReference type="PROSITE" id="PS50172">
    <property type="entry name" value="BRCT"/>
    <property type="match status" value="1"/>
</dbReference>
<gene>
    <name evidence="15" type="ORF">RI129_004529</name>
</gene>
<feature type="region of interest" description="Disordered" evidence="13">
    <location>
        <begin position="339"/>
        <end position="407"/>
    </location>
</feature>
<keyword evidence="16" id="KW-1185">Reference proteome</keyword>
<evidence type="ECO:0000256" key="8">
    <source>
        <dbReference type="ARBA" id="ARBA00023125"/>
    </source>
</evidence>
<dbReference type="FunFam" id="1.20.272.10:FF:000005">
    <property type="entry name" value="Replication factor C subunit 1"/>
    <property type="match status" value="1"/>
</dbReference>
<feature type="region of interest" description="Disordered" evidence="13">
    <location>
        <begin position="173"/>
        <end position="221"/>
    </location>
</feature>
<dbReference type="CDD" id="cd18140">
    <property type="entry name" value="HLD_clamp_RFC"/>
    <property type="match status" value="1"/>
</dbReference>
<keyword evidence="9 12" id="KW-0539">Nucleus</keyword>
<feature type="domain" description="BRCT" evidence="14">
    <location>
        <begin position="251"/>
        <end position="329"/>
    </location>
</feature>
<comment type="caution">
    <text evidence="15">The sequence shown here is derived from an EMBL/GenBank/DDBJ whole genome shotgun (WGS) entry which is preliminary data.</text>
</comment>
<feature type="region of interest" description="Disordered" evidence="13">
    <location>
        <begin position="933"/>
        <end position="995"/>
    </location>
</feature>
<dbReference type="SUPFAM" id="SSF52540">
    <property type="entry name" value="P-loop containing nucleoside triphosphate hydrolases"/>
    <property type="match status" value="1"/>
</dbReference>
<comment type="subunit">
    <text evidence="11">Large subunit of the RFC complex, an heteropentameric complex consisting of RFC1 and four small subunits RFC2, RFC3, RFC4 and RFC5; the RFC complex interacts with PCNA and the interaction involves RFC1.</text>
</comment>
<comment type="subcellular location">
    <subcellularLocation>
        <location evidence="1 12">Nucleus</location>
    </subcellularLocation>
</comment>
<dbReference type="EMBL" id="JAVRBK010000003">
    <property type="protein sequence ID" value="KAK5646065.1"/>
    <property type="molecule type" value="Genomic_DNA"/>
</dbReference>
<dbReference type="Gene3D" id="1.20.272.10">
    <property type="match status" value="1"/>
</dbReference>
<evidence type="ECO:0000256" key="10">
    <source>
        <dbReference type="ARBA" id="ARBA00054501"/>
    </source>
</evidence>
<accession>A0AAN7VD18</accession>
<dbReference type="SUPFAM" id="SSF52113">
    <property type="entry name" value="BRCT domain"/>
    <property type="match status" value="1"/>
</dbReference>
<dbReference type="GO" id="GO:0006260">
    <property type="term" value="P:DNA replication"/>
    <property type="evidence" value="ECO:0007669"/>
    <property type="project" value="UniProtKB-KW"/>
</dbReference>
<dbReference type="InterPro" id="IPR012178">
    <property type="entry name" value="RFC1"/>
</dbReference>
<dbReference type="GO" id="GO:0005524">
    <property type="term" value="F:ATP binding"/>
    <property type="evidence" value="ECO:0007669"/>
    <property type="project" value="UniProtKB-UniRule"/>
</dbReference>
<dbReference type="PANTHER" id="PTHR23389">
    <property type="entry name" value="CHROMOSOME TRANSMISSION FIDELITY FACTOR 18"/>
    <property type="match status" value="1"/>
</dbReference>
<keyword evidence="5 12" id="KW-0235">DNA replication</keyword>
<dbReference type="InterPro" id="IPR003593">
    <property type="entry name" value="AAA+_ATPase"/>
</dbReference>
<dbReference type="AlphaFoldDB" id="A0AAN7VD18"/>
<comment type="function">
    <text evidence="10">Subunit of the replication factor C (RFC) complex which acts during elongation of primed DNA templates by DNA polymerases delta and epsilon, and is necessary for ATP-dependent loading of proliferating cell nuclear antigen (PCNA) onto primed DNA. This subunit binds to the primer-template junction. Binds the PO-B transcription element as well as other GA rich DNA sequences. Can bind single- or double-stranded DNA.</text>
</comment>
<feature type="compositionally biased region" description="Acidic residues" evidence="13">
    <location>
        <begin position="934"/>
        <end position="950"/>
    </location>
</feature>
<dbReference type="InterPro" id="IPR013725">
    <property type="entry name" value="DNA_replication_fac_RFC1_C"/>
</dbReference>
<evidence type="ECO:0000256" key="5">
    <source>
        <dbReference type="ARBA" id="ARBA00022705"/>
    </source>
</evidence>
<keyword evidence="6 12" id="KW-0547">Nucleotide-binding</keyword>
<evidence type="ECO:0000313" key="16">
    <source>
        <dbReference type="Proteomes" id="UP001329430"/>
    </source>
</evidence>
<evidence type="ECO:0000256" key="1">
    <source>
        <dbReference type="ARBA" id="ARBA00004123"/>
    </source>
</evidence>
<evidence type="ECO:0000256" key="12">
    <source>
        <dbReference type="PIRNR" id="PIRNR036578"/>
    </source>
</evidence>
<dbReference type="GO" id="GO:0005663">
    <property type="term" value="C:DNA replication factor C complex"/>
    <property type="evidence" value="ECO:0007669"/>
    <property type="project" value="InterPro"/>
</dbReference>
<dbReference type="FunFam" id="1.10.8.60:FF:000021">
    <property type="entry name" value="Replication factor C subunit 1"/>
    <property type="match status" value="1"/>
</dbReference>
<evidence type="ECO:0000256" key="7">
    <source>
        <dbReference type="ARBA" id="ARBA00022840"/>
    </source>
</evidence>
<feature type="compositionally biased region" description="Basic and acidic residues" evidence="13">
    <location>
        <begin position="379"/>
        <end position="399"/>
    </location>
</feature>
<dbReference type="InterPro" id="IPR047854">
    <property type="entry name" value="RFC_lid"/>
</dbReference>
<dbReference type="FunFam" id="3.40.50.300:FF:000395">
    <property type="entry name" value="Replication factor C subunit 1"/>
    <property type="match status" value="1"/>
</dbReference>
<sequence>MSKDIRSFFKVLPTNNKTKSTSSNTIKNKRPVIVDSSDEDIIPDTPKQEKVANRTKKRRLQCSDSDNEQNVLLKKKIISQSKDLTNQLRPVDISSTFSNTPIKQSPVVYKPLQEKPQEEKKIVKRKKKEKVNSKNNTELGIHNDANFEQSLLDLDEDFLIANVDALDKSINDALNGTNDKAVPDTLIGSKAQEIKETPKSSTPKPKKIEEHHDVDPDQERYERKIQSYALYQKYLNRSGPAHHGSKEIPKGTPDCLNGLCFLRTGVLDSLENDEFVSLVKDHGGRVVNGVSKKVNYVVVGEDPGPAKLEKAKNYGINMLTEDELLDLIRVKSGLIKPPLQENTHLKTNSVENSKSTDSNRHTPLVIKESEHSNTSQKLTDSDSKHKVSNSKNEKKETKPIFKPQSNKTVNATKTVEQKVLRQEPKSSQLLEVKKDVYVPWTEKHKPQSIKSIIGQQTEKSNMNRLIVWLQNWYTNHGSKNKPKLIKPSPWSKNDDGAYFKAALLSGPPGIGKTTTATLVAKELGFDVVEFNASDTRSKKLLHEEVSQLLTTTSLAGYFTGGSAPTKKHVLLMDEVDGMAGNEDRGGIQELISLIKNSNIPVICMCNDRNHPKIRSLSNYCFDLRFSRPRMEQIKGAMMSVCFKEGVKINSEALSEIITSAGMDVRQILTHLSLWSAEKETSDIKKPKKDSPLGPWEVCRLVFSAENHKTSTISDQEKLFFYDYSLAPLFVHENYLKVLPHAPKNEHLERFSAAANCISLGDIVDTQIRRNNNWSLLNMEAMCSSVLPGSYLSGHVNAQIDFPNWLGKNSKRGKFVRLLGELQAHMRTSISGNRNELNLDYLSSLRSSLVNPLIKKGAGGVDDSVSVMHNYNLLREDLDSILELAQWPKQKDPMNMVDSKVKAAFTRSFNKANAKLPYAVQAAVTKKRNAVNNEDGYDLSEEEEEEMEDDKDISKDAMIKTKKTTARSTKKDEPSTSGNKRATKASNARTSKKAKK</sequence>
<reference evidence="15 16" key="1">
    <citation type="journal article" date="2024" name="Insects">
        <title>An Improved Chromosome-Level Genome Assembly of the Firefly Pyrocoelia pectoralis.</title>
        <authorList>
            <person name="Fu X."/>
            <person name="Meyer-Rochow V.B."/>
            <person name="Ballantyne L."/>
            <person name="Zhu X."/>
        </authorList>
    </citation>
    <scope>NUCLEOTIDE SEQUENCE [LARGE SCALE GENOMIC DNA]</scope>
    <source>
        <strain evidence="15">XCY_ONT2</strain>
    </source>
</reference>
<feature type="compositionally biased region" description="Basic and acidic residues" evidence="13">
    <location>
        <begin position="206"/>
        <end position="221"/>
    </location>
</feature>
<dbReference type="GO" id="GO:0005634">
    <property type="term" value="C:nucleus"/>
    <property type="evidence" value="ECO:0007669"/>
    <property type="project" value="UniProtKB-SubCell"/>
</dbReference>
<dbReference type="PANTHER" id="PTHR23389:SF6">
    <property type="entry name" value="REPLICATION FACTOR C SUBUNIT 1"/>
    <property type="match status" value="1"/>
</dbReference>
<evidence type="ECO:0000259" key="14">
    <source>
        <dbReference type="PROSITE" id="PS50172"/>
    </source>
</evidence>
<dbReference type="GO" id="GO:0003689">
    <property type="term" value="F:DNA clamp loader activity"/>
    <property type="evidence" value="ECO:0007669"/>
    <property type="project" value="UniProtKB-UniRule"/>
</dbReference>
<dbReference type="Proteomes" id="UP001329430">
    <property type="component" value="Chromosome 3"/>
</dbReference>
<dbReference type="Pfam" id="PF25361">
    <property type="entry name" value="AAA_lid_RFC1"/>
    <property type="match status" value="1"/>
</dbReference>
<keyword evidence="7 12" id="KW-0067">ATP-binding</keyword>
<feature type="compositionally biased region" description="Polar residues" evidence="13">
    <location>
        <begin position="974"/>
        <end position="988"/>
    </location>
</feature>
<comment type="similarity">
    <text evidence="2 12">Belongs to the activator 1 large subunit family.</text>
</comment>
<evidence type="ECO:0000256" key="4">
    <source>
        <dbReference type="ARBA" id="ARBA00022553"/>
    </source>
</evidence>
<dbReference type="FunFam" id="3.40.50.10190:FF:000001">
    <property type="entry name" value="Replication factor C subunit 1"/>
    <property type="match status" value="1"/>
</dbReference>
<dbReference type="PIRSF" id="PIRSF036578">
    <property type="entry name" value="RFC1"/>
    <property type="match status" value="1"/>
</dbReference>
<evidence type="ECO:0000256" key="13">
    <source>
        <dbReference type="SAM" id="MobiDB-lite"/>
    </source>
</evidence>
<evidence type="ECO:0000313" key="15">
    <source>
        <dbReference type="EMBL" id="KAK5646065.1"/>
    </source>
</evidence>
<dbReference type="Gene3D" id="3.40.50.300">
    <property type="entry name" value="P-loop containing nucleotide triphosphate hydrolases"/>
    <property type="match status" value="1"/>
</dbReference>
<dbReference type="Gene3D" id="3.40.50.10190">
    <property type="entry name" value="BRCT domain"/>
    <property type="match status" value="1"/>
</dbReference>
<dbReference type="InterPro" id="IPR008921">
    <property type="entry name" value="DNA_pol3_clamp-load_cplx_C"/>
</dbReference>
<dbReference type="Pfam" id="PF00004">
    <property type="entry name" value="AAA"/>
    <property type="match status" value="1"/>
</dbReference>
<dbReference type="Pfam" id="PF08519">
    <property type="entry name" value="RFC1"/>
    <property type="match status" value="1"/>
</dbReference>
<evidence type="ECO:0000256" key="2">
    <source>
        <dbReference type="ARBA" id="ARBA00006116"/>
    </source>
</evidence>
<organism evidence="15 16">
    <name type="scientific">Pyrocoelia pectoralis</name>
    <dbReference type="NCBI Taxonomy" id="417401"/>
    <lineage>
        <taxon>Eukaryota</taxon>
        <taxon>Metazoa</taxon>
        <taxon>Ecdysozoa</taxon>
        <taxon>Arthropoda</taxon>
        <taxon>Hexapoda</taxon>
        <taxon>Insecta</taxon>
        <taxon>Pterygota</taxon>
        <taxon>Neoptera</taxon>
        <taxon>Endopterygota</taxon>
        <taxon>Coleoptera</taxon>
        <taxon>Polyphaga</taxon>
        <taxon>Elateriformia</taxon>
        <taxon>Elateroidea</taxon>
        <taxon>Lampyridae</taxon>
        <taxon>Lampyrinae</taxon>
        <taxon>Pyrocoelia</taxon>
    </lineage>
</organism>
<keyword evidence="8" id="KW-0238">DNA-binding</keyword>
<name>A0AAN7VD18_9COLE</name>
<dbReference type="GO" id="GO:0016887">
    <property type="term" value="F:ATP hydrolysis activity"/>
    <property type="evidence" value="ECO:0007669"/>
    <property type="project" value="InterPro"/>
</dbReference>
<dbReference type="GO" id="GO:0003677">
    <property type="term" value="F:DNA binding"/>
    <property type="evidence" value="ECO:0007669"/>
    <property type="project" value="UniProtKB-KW"/>
</dbReference>
<dbReference type="Pfam" id="PF00533">
    <property type="entry name" value="BRCT"/>
    <property type="match status" value="1"/>
</dbReference>
<evidence type="ECO:0000256" key="11">
    <source>
        <dbReference type="ARBA" id="ARBA00064311"/>
    </source>
</evidence>
<keyword evidence="4" id="KW-0597">Phosphoprotein</keyword>
<dbReference type="CDD" id="cd00009">
    <property type="entry name" value="AAA"/>
    <property type="match status" value="1"/>
</dbReference>
<dbReference type="InterPro" id="IPR027417">
    <property type="entry name" value="P-loop_NTPase"/>
</dbReference>
<evidence type="ECO:0000256" key="3">
    <source>
        <dbReference type="ARBA" id="ARBA00020401"/>
    </source>
</evidence>
<dbReference type="InterPro" id="IPR003959">
    <property type="entry name" value="ATPase_AAA_core"/>
</dbReference>
<dbReference type="InterPro" id="IPR001357">
    <property type="entry name" value="BRCT_dom"/>
</dbReference>